<evidence type="ECO:0000256" key="1">
    <source>
        <dbReference type="SAM" id="MobiDB-lite"/>
    </source>
</evidence>
<proteinExistence type="predicted"/>
<comment type="caution">
    <text evidence="3">The sequence shown here is derived from an EMBL/GenBank/DDBJ whole genome shotgun (WGS) entry which is preliminary data.</text>
</comment>
<feature type="compositionally biased region" description="Low complexity" evidence="1">
    <location>
        <begin position="269"/>
        <end position="289"/>
    </location>
</feature>
<dbReference type="Proteomes" id="UP001205185">
    <property type="component" value="Unassembled WGS sequence"/>
</dbReference>
<feature type="transmembrane region" description="Helical" evidence="2">
    <location>
        <begin position="180"/>
        <end position="199"/>
    </location>
</feature>
<evidence type="ECO:0000313" key="4">
    <source>
        <dbReference type="Proteomes" id="UP001205185"/>
    </source>
</evidence>
<keyword evidence="4" id="KW-1185">Reference proteome</keyword>
<evidence type="ECO:0000256" key="2">
    <source>
        <dbReference type="SAM" id="Phobius"/>
    </source>
</evidence>
<evidence type="ECO:0008006" key="5">
    <source>
        <dbReference type="Google" id="ProtNLM"/>
    </source>
</evidence>
<gene>
    <name evidence="3" type="ORF">LV75_004751</name>
</gene>
<feature type="region of interest" description="Disordered" evidence="1">
    <location>
        <begin position="202"/>
        <end position="341"/>
    </location>
</feature>
<keyword evidence="2" id="KW-0812">Transmembrane</keyword>
<accession>A0ABT1IHY4</accession>
<keyword evidence="2" id="KW-1133">Transmembrane helix</keyword>
<reference evidence="3 4" key="1">
    <citation type="submission" date="2022-06" db="EMBL/GenBank/DDBJ databases">
        <title>Genomic Encyclopedia of Archaeal and Bacterial Type Strains, Phase II (KMG-II): from individual species to whole genera.</title>
        <authorList>
            <person name="Goeker M."/>
        </authorList>
    </citation>
    <scope>NUCLEOTIDE SEQUENCE [LARGE SCALE GENOMIC DNA]</scope>
    <source>
        <strain evidence="3 4">DSM 44255</strain>
    </source>
</reference>
<sequence>MMDFFKTLLLMLKRWYVALPVFAVTVGAAGAAYVALPLHYESVGTMVLTSPAGGATQVTDKVSGQTNPLLAFDTSLTISAAIVIQSINTPEVVKSLGGDSADHKFVLTGGGDGGPFITVKTESASESGARELAVKVLDRVKQELAKRQQALNAPPTTFIGVDDVVPPTKPEPLRGGKLRGAAVALVLGLVASLAAVYSLETYKERKRKKDNPDEDEDYDELDEDEEIRPVVRREPDAPRQPPPVSRTPQPLGQGTAERTQLLRPAQVDPANTPGNAPANPPASKSAPNGRPATGTKSGQLPAAPGSAANRRQGQGNRSPEEYREPPTVRVKPAQAPQEPRG</sequence>
<feature type="compositionally biased region" description="Acidic residues" evidence="1">
    <location>
        <begin position="212"/>
        <end position="226"/>
    </location>
</feature>
<feature type="compositionally biased region" description="Polar residues" evidence="1">
    <location>
        <begin position="246"/>
        <end position="258"/>
    </location>
</feature>
<feature type="transmembrane region" description="Helical" evidence="2">
    <location>
        <begin position="15"/>
        <end position="36"/>
    </location>
</feature>
<name>A0ABT1IHY4_9PSEU</name>
<dbReference type="EMBL" id="JAMTCO010000011">
    <property type="protein sequence ID" value="MCP2272232.1"/>
    <property type="molecule type" value="Genomic_DNA"/>
</dbReference>
<evidence type="ECO:0000313" key="3">
    <source>
        <dbReference type="EMBL" id="MCP2272232.1"/>
    </source>
</evidence>
<protein>
    <recommendedName>
        <fullName evidence="5">Capsular polysaccharide biosynthesis protein</fullName>
    </recommendedName>
</protein>
<keyword evidence="2" id="KW-0472">Membrane</keyword>
<feature type="compositionally biased region" description="Basic and acidic residues" evidence="1">
    <location>
        <begin position="227"/>
        <end position="237"/>
    </location>
</feature>
<organism evidence="3 4">
    <name type="scientific">Actinokineospora diospyrosa</name>
    <dbReference type="NCBI Taxonomy" id="103728"/>
    <lineage>
        <taxon>Bacteria</taxon>
        <taxon>Bacillati</taxon>
        <taxon>Actinomycetota</taxon>
        <taxon>Actinomycetes</taxon>
        <taxon>Pseudonocardiales</taxon>
        <taxon>Pseudonocardiaceae</taxon>
        <taxon>Actinokineospora</taxon>
    </lineage>
</organism>